<protein>
    <submittedName>
        <fullName evidence="1">Accessory factor UbiK family protein</fullName>
    </submittedName>
</protein>
<dbReference type="RefSeq" id="WP_225670573.1">
    <property type="nucleotide sequence ID" value="NZ_JAEDAH010000002.1"/>
</dbReference>
<dbReference type="InterPro" id="IPR007475">
    <property type="entry name" value="UbiK"/>
</dbReference>
<dbReference type="PANTHER" id="PTHR38040">
    <property type="entry name" value="UBIQUINONE BIOSYNTHESIS ACCESSORY FACTOR UBIK"/>
    <property type="match status" value="1"/>
</dbReference>
<evidence type="ECO:0000313" key="1">
    <source>
        <dbReference type="EMBL" id="MCA6062067.1"/>
    </source>
</evidence>
<dbReference type="Pfam" id="PF04380">
    <property type="entry name" value="BMFP"/>
    <property type="match status" value="1"/>
</dbReference>
<dbReference type="Proteomes" id="UP000714380">
    <property type="component" value="Unassembled WGS sequence"/>
</dbReference>
<sequence>MLKPDQIRTRIEQMLQQGPFAGLSDDLRLAMRSQLNALLTSADIVTREEFEVQAEALRRTTARLAELEAIVARLEAAQH</sequence>
<keyword evidence="2" id="KW-1185">Reference proteome</keyword>
<comment type="caution">
    <text evidence="1">The sequence shown here is derived from an EMBL/GenBank/DDBJ whole genome shotgun (WGS) entry which is preliminary data.</text>
</comment>
<organism evidence="1 2">
    <name type="scientific">Thalassolituus marinus</name>
    <dbReference type="NCBI Taxonomy" id="671053"/>
    <lineage>
        <taxon>Bacteria</taxon>
        <taxon>Pseudomonadati</taxon>
        <taxon>Pseudomonadota</taxon>
        <taxon>Gammaproteobacteria</taxon>
        <taxon>Oceanospirillales</taxon>
        <taxon>Oceanospirillaceae</taxon>
        <taxon>Thalassolituus</taxon>
    </lineage>
</organism>
<dbReference type="EMBL" id="JAEDAH010000002">
    <property type="protein sequence ID" value="MCA6062067.1"/>
    <property type="molecule type" value="Genomic_DNA"/>
</dbReference>
<dbReference type="PANTHER" id="PTHR38040:SF1">
    <property type="entry name" value="UBIQUINONE BIOSYNTHESIS ACCESSORY FACTOR UBIK"/>
    <property type="match status" value="1"/>
</dbReference>
<name>A0ABS7ZK29_9GAMM</name>
<evidence type="ECO:0000313" key="2">
    <source>
        <dbReference type="Proteomes" id="UP000714380"/>
    </source>
</evidence>
<accession>A0ABS7ZK29</accession>
<reference evidence="1 2" key="1">
    <citation type="submission" date="2020-12" db="EMBL/GenBank/DDBJ databases">
        <title>Novel Thalassolituus-related marine hydrocarbonoclastic bacteria mediated algae-derived hydrocarbons mineralization in twilight zone of the northern South China Sea.</title>
        <authorList>
            <person name="Dong C."/>
        </authorList>
    </citation>
    <scope>NUCLEOTIDE SEQUENCE [LARGE SCALE GENOMIC DNA]</scope>
    <source>
        <strain evidence="1 2">IMCC1826</strain>
    </source>
</reference>
<proteinExistence type="predicted"/>
<gene>
    <name evidence="1" type="ORF">I9W95_00440</name>
</gene>